<evidence type="ECO:0000313" key="2">
    <source>
        <dbReference type="EMBL" id="GJS99459.1"/>
    </source>
</evidence>
<gene>
    <name evidence="2" type="ORF">Tco_0820629</name>
</gene>
<keyword evidence="3" id="KW-1185">Reference proteome</keyword>
<evidence type="ECO:0000313" key="3">
    <source>
        <dbReference type="Proteomes" id="UP001151760"/>
    </source>
</evidence>
<reference evidence="2" key="1">
    <citation type="journal article" date="2022" name="Int. J. Mol. Sci.">
        <title>Draft Genome of Tanacetum Coccineum: Genomic Comparison of Closely Related Tanacetum-Family Plants.</title>
        <authorList>
            <person name="Yamashiro T."/>
            <person name="Shiraishi A."/>
            <person name="Nakayama K."/>
            <person name="Satake H."/>
        </authorList>
    </citation>
    <scope>NUCLEOTIDE SEQUENCE</scope>
</reference>
<dbReference type="Proteomes" id="UP001151760">
    <property type="component" value="Unassembled WGS sequence"/>
</dbReference>
<evidence type="ECO:0000256" key="1">
    <source>
        <dbReference type="SAM" id="MobiDB-lite"/>
    </source>
</evidence>
<name>A0ABQ5A9Z4_9ASTR</name>
<dbReference type="SUPFAM" id="SSF56672">
    <property type="entry name" value="DNA/RNA polymerases"/>
    <property type="match status" value="1"/>
</dbReference>
<organism evidence="2 3">
    <name type="scientific">Tanacetum coccineum</name>
    <dbReference type="NCBI Taxonomy" id="301880"/>
    <lineage>
        <taxon>Eukaryota</taxon>
        <taxon>Viridiplantae</taxon>
        <taxon>Streptophyta</taxon>
        <taxon>Embryophyta</taxon>
        <taxon>Tracheophyta</taxon>
        <taxon>Spermatophyta</taxon>
        <taxon>Magnoliopsida</taxon>
        <taxon>eudicotyledons</taxon>
        <taxon>Gunneridae</taxon>
        <taxon>Pentapetalae</taxon>
        <taxon>asterids</taxon>
        <taxon>campanulids</taxon>
        <taxon>Asterales</taxon>
        <taxon>Asteraceae</taxon>
        <taxon>Asteroideae</taxon>
        <taxon>Anthemideae</taxon>
        <taxon>Anthemidinae</taxon>
        <taxon>Tanacetum</taxon>
    </lineage>
</organism>
<accession>A0ABQ5A9Z4</accession>
<comment type="caution">
    <text evidence="2">The sequence shown here is derived from an EMBL/GenBank/DDBJ whole genome shotgun (WGS) entry which is preliminary data.</text>
</comment>
<sequence>MNDSRSSSFTPFGGSDFLMEEVDKFLEHDDSIPPGVEGVYDSEERYCLSFREMSTIAFGRILGLLSVPNDSLDQEKTTIPCLTGHWPMSACLLGYAKHRAHSKDEVYQAPILVAPDWDLPFEIMCDASDLLLGAVLGHIRCPRAIHKLIAEPILQCQFAGLAKYGVIMSLHRVSSTNQWTKKFSSNELNELRDHAYENSLTYKEKTKRIHDSKIKNGIARIVKTLSALSFIFSFTSVRILSSFWDPDIRRLFYGRFSFYDPNADKIKEVKQDTDIQEIGRKKAAKPRHEWKDKVKGQPH</sequence>
<dbReference type="EMBL" id="BQNB010012118">
    <property type="protein sequence ID" value="GJS99459.1"/>
    <property type="molecule type" value="Genomic_DNA"/>
</dbReference>
<reference evidence="2" key="2">
    <citation type="submission" date="2022-01" db="EMBL/GenBank/DDBJ databases">
        <authorList>
            <person name="Yamashiro T."/>
            <person name="Shiraishi A."/>
            <person name="Satake H."/>
            <person name="Nakayama K."/>
        </authorList>
    </citation>
    <scope>NUCLEOTIDE SEQUENCE</scope>
</reference>
<proteinExistence type="predicted"/>
<evidence type="ECO:0008006" key="4">
    <source>
        <dbReference type="Google" id="ProtNLM"/>
    </source>
</evidence>
<feature type="region of interest" description="Disordered" evidence="1">
    <location>
        <begin position="277"/>
        <end position="299"/>
    </location>
</feature>
<protein>
    <recommendedName>
        <fullName evidence="4">Reverse transcriptase/retrotransposon-derived protein RNase H-like domain-containing protein</fullName>
    </recommendedName>
</protein>
<dbReference type="InterPro" id="IPR043502">
    <property type="entry name" value="DNA/RNA_pol_sf"/>
</dbReference>